<feature type="compositionally biased region" description="Basic and acidic residues" evidence="1">
    <location>
        <begin position="280"/>
        <end position="291"/>
    </location>
</feature>
<feature type="region of interest" description="Disordered" evidence="1">
    <location>
        <begin position="1"/>
        <end position="51"/>
    </location>
</feature>
<proteinExistence type="predicted"/>
<organism evidence="2">
    <name type="scientific">Pseudarthrobacter sulfonivorans</name>
    <dbReference type="NCBI Taxonomy" id="121292"/>
    <lineage>
        <taxon>Bacteria</taxon>
        <taxon>Bacillati</taxon>
        <taxon>Actinomycetota</taxon>
        <taxon>Actinomycetes</taxon>
        <taxon>Micrococcales</taxon>
        <taxon>Micrococcaceae</taxon>
        <taxon>Pseudarthrobacter</taxon>
    </lineage>
</organism>
<accession>A0A0U3QNF5</accession>
<evidence type="ECO:0000256" key="1">
    <source>
        <dbReference type="SAM" id="MobiDB-lite"/>
    </source>
</evidence>
<dbReference type="STRING" id="121292.AU252_08155"/>
<feature type="compositionally biased region" description="Polar residues" evidence="1">
    <location>
        <begin position="270"/>
        <end position="279"/>
    </location>
</feature>
<feature type="compositionally biased region" description="Polar residues" evidence="1">
    <location>
        <begin position="41"/>
        <end position="50"/>
    </location>
</feature>
<reference evidence="2 3" key="1">
    <citation type="submission" date="2015-12" db="EMBL/GenBank/DDBJ databases">
        <authorList>
            <person name="Shamseldin A."/>
            <person name="Moawad H."/>
            <person name="Abd El-Rahim W.M."/>
            <person name="Sadowsky M.J."/>
        </authorList>
    </citation>
    <scope>NUCLEOTIDE SEQUENCE [LARGE SCALE GENOMIC DNA]</scope>
    <source>
        <strain evidence="2 3">Ar51</strain>
    </source>
</reference>
<evidence type="ECO:0000313" key="3">
    <source>
        <dbReference type="Proteomes" id="UP000065151"/>
    </source>
</evidence>
<dbReference type="Proteomes" id="UP000065151">
    <property type="component" value="Chromosome"/>
</dbReference>
<feature type="region of interest" description="Disordered" evidence="1">
    <location>
        <begin position="195"/>
        <end position="313"/>
    </location>
</feature>
<evidence type="ECO:0000313" key="2">
    <source>
        <dbReference type="EMBL" id="ALV41125.1"/>
    </source>
</evidence>
<gene>
    <name evidence="2" type="ORF">AU252_08155</name>
</gene>
<protein>
    <recommendedName>
        <fullName evidence="4">ATP synthase F0 subunit B</fullName>
    </recommendedName>
</protein>
<dbReference type="AlphaFoldDB" id="A0A0U3QNF5"/>
<dbReference type="RefSeq" id="WP_058930280.1">
    <property type="nucleotide sequence ID" value="NZ_CP013747.1"/>
</dbReference>
<feature type="compositionally biased region" description="Gly residues" evidence="1">
    <location>
        <begin position="209"/>
        <end position="220"/>
    </location>
</feature>
<evidence type="ECO:0008006" key="4">
    <source>
        <dbReference type="Google" id="ProtNLM"/>
    </source>
</evidence>
<name>A0A0U3QNF5_9MICC</name>
<dbReference type="EMBL" id="CP013747">
    <property type="protein sequence ID" value="ALV41125.1"/>
    <property type="molecule type" value="Genomic_DNA"/>
</dbReference>
<dbReference type="KEGG" id="psul:AU252_08155"/>
<sequence length="313" mass="31875">MTENQRPEDSAYPAPPATPGTTGERAPSTFPSTYPAAAPQTGETYGTSRTDAVKEEAGDVARTAADSAQSVAETAKSEAANVASEAKANAKDLLQQARYDLTEQASAQQQKVASGLRSVSDELHAMAQASDQPGVATDLVRQAAERSSSVASWLDGRDPGSLLNEVKSFARQRPGTFLLLAAGAGVLAGRLGRSLSAGAPESTTTNYVGTGGQHAAGPGGYTPSAGGTVPPPPVQLPGPATTTAGFDGGAPGSSYGDPSRPASPLDSPQLAEQTFSTNRIADDPLADRELADDPMANDPLTRDRSADGQAGRL</sequence>